<gene>
    <name evidence="2" type="ORF">DY130_04405</name>
</gene>
<dbReference type="Proteomes" id="UP000784700">
    <property type="component" value="Unassembled WGS sequence"/>
</dbReference>
<dbReference type="Gene3D" id="3.60.15.10">
    <property type="entry name" value="Ribonuclease Z/Hydroxyacylglutathione hydrolase-like"/>
    <property type="match status" value="1"/>
</dbReference>
<dbReference type="InterPro" id="IPR052533">
    <property type="entry name" value="WalJ/YycJ-like"/>
</dbReference>
<reference evidence="2" key="1">
    <citation type="submission" date="2018-08" db="EMBL/GenBank/DDBJ databases">
        <title>Comparative genomics of wild bee and flower associated Lactobacillus reveals potential adaptation to the bee host.</title>
        <authorList>
            <person name="Vuong H.Q."/>
            <person name="Mcfrederick Q.S."/>
        </authorList>
    </citation>
    <scope>NUCLEOTIDE SEQUENCE</scope>
    <source>
        <strain evidence="2">HV_63</strain>
    </source>
</reference>
<dbReference type="EMBL" id="QUBG01000003">
    <property type="protein sequence ID" value="TPR44288.1"/>
    <property type="molecule type" value="Genomic_DNA"/>
</dbReference>
<evidence type="ECO:0000259" key="1">
    <source>
        <dbReference type="SMART" id="SM00849"/>
    </source>
</evidence>
<evidence type="ECO:0000313" key="2">
    <source>
        <dbReference type="EMBL" id="TPR44288.1"/>
    </source>
</evidence>
<feature type="domain" description="Metallo-beta-lactamase" evidence="1">
    <location>
        <begin position="22"/>
        <end position="228"/>
    </location>
</feature>
<dbReference type="AlphaFoldDB" id="A0A9Q8MTX4"/>
<dbReference type="Pfam" id="PF12706">
    <property type="entry name" value="Lactamase_B_2"/>
    <property type="match status" value="1"/>
</dbReference>
<sequence length="274" mass="30629">MRNIMSNDADSMSISVLSSGSGGNVTYIETNQHKVLLDAGLSGIRIKKLMKSINRDLNDVDMLLVTHEHTDHSKAVGILARKYPKINVYANEQTWEAMASTIGEVPECQKNIFPPNMTMSFGDLDIESFAVSHDAARAQFYNFHHHNKSFVVITDVGYVSDHISGVIDNANAYVFECNHDLEMLRSGEYPWSLKQRIMGDEGHLSNEDGADALMDCIGRNTEHIFIGHRSHHNNVKELAHLTVASMLEEHDFGVGHDFDLLDTDVEQASPLYTL</sequence>
<dbReference type="PANTHER" id="PTHR47619:SF1">
    <property type="entry name" value="EXODEOXYRIBONUCLEASE WALJ"/>
    <property type="match status" value="1"/>
</dbReference>
<proteinExistence type="predicted"/>
<name>A0A9Q8MTX4_9LACO</name>
<protein>
    <submittedName>
        <fullName evidence="2">MBL fold metallo-hydrolase</fullName>
    </submittedName>
</protein>
<organism evidence="2 3">
    <name type="scientific">Apilactobacillus micheneri</name>
    <dbReference type="NCBI Taxonomy" id="1899430"/>
    <lineage>
        <taxon>Bacteria</taxon>
        <taxon>Bacillati</taxon>
        <taxon>Bacillota</taxon>
        <taxon>Bacilli</taxon>
        <taxon>Lactobacillales</taxon>
        <taxon>Lactobacillaceae</taxon>
        <taxon>Apilactobacillus</taxon>
    </lineage>
</organism>
<accession>A0A9Q8MTX4</accession>
<dbReference type="PANTHER" id="PTHR47619">
    <property type="entry name" value="METALLO-HYDROLASE YYCJ-RELATED"/>
    <property type="match status" value="1"/>
</dbReference>
<comment type="caution">
    <text evidence="2">The sequence shown here is derived from an EMBL/GenBank/DDBJ whole genome shotgun (WGS) entry which is preliminary data.</text>
</comment>
<evidence type="ECO:0000313" key="3">
    <source>
        <dbReference type="Proteomes" id="UP000784700"/>
    </source>
</evidence>
<dbReference type="SUPFAM" id="SSF56281">
    <property type="entry name" value="Metallo-hydrolase/oxidoreductase"/>
    <property type="match status" value="1"/>
</dbReference>
<dbReference type="InterPro" id="IPR001279">
    <property type="entry name" value="Metallo-B-lactamas"/>
</dbReference>
<dbReference type="SMART" id="SM00849">
    <property type="entry name" value="Lactamase_B"/>
    <property type="match status" value="1"/>
</dbReference>
<dbReference type="InterPro" id="IPR036866">
    <property type="entry name" value="RibonucZ/Hydroxyglut_hydro"/>
</dbReference>
<dbReference type="OrthoDB" id="9781189at2"/>